<keyword evidence="3" id="KW-1185">Reference proteome</keyword>
<feature type="region of interest" description="Disordered" evidence="1">
    <location>
        <begin position="183"/>
        <end position="208"/>
    </location>
</feature>
<organism evidence="2 3">
    <name type="scientific">Dendrobium catenatum</name>
    <dbReference type="NCBI Taxonomy" id="906689"/>
    <lineage>
        <taxon>Eukaryota</taxon>
        <taxon>Viridiplantae</taxon>
        <taxon>Streptophyta</taxon>
        <taxon>Embryophyta</taxon>
        <taxon>Tracheophyta</taxon>
        <taxon>Spermatophyta</taxon>
        <taxon>Magnoliopsida</taxon>
        <taxon>Liliopsida</taxon>
        <taxon>Asparagales</taxon>
        <taxon>Orchidaceae</taxon>
        <taxon>Epidendroideae</taxon>
        <taxon>Malaxideae</taxon>
        <taxon>Dendrobiinae</taxon>
        <taxon>Dendrobium</taxon>
    </lineage>
</organism>
<sequence>MEEDAVISTETLGRKLSRSAKVKKPETKRISPRNQLSDFNIHAIPPLQTSAEGQRRGCFRFLRPNSSSKEDSFLRSKCQHRTPKSAPPISRNLSSKEITNPTSLRNNNRSKPISENPQNIRSKKPAKPNTPDLLHKWNLRRPISRELTGGKIKKPETICKVDFKGKIGSGMASTRERAITPELIKPGSEAKEGKEQLSATPRSNPTPPIQASISPEVPCGLTVAPTPVCFATGHVIAGIQDRRKCRPRGILTIGEEQSNISRVSSAPPPLAEASVCWFSSPLVIGNGSGRDASSSEVRTFDFPDEASVNWLLSPFDVVEKEIGTSSVKKKFSILDAEIGVEKTPSSCTGIIRTPTSNSSVSPFSVIVQRAEASSRLQVLNFRKEKVEYRYGDALDVSPFSEKSWSNSGAVSTPSSYTNSRRNGVISPLETDSATEDLRAMRLSSKQASGNNQNDISPLHGLSFNFGCQPTPTPLSSIDLNCFKSSRCDELSKLEVREKNLSASGARISWRDGLLSRIFQMGELDSYHNFFDDDENAYYPRDGNVKSEFGFKYALENVNSAFEKVNGFGSYEFPDDNNKIGVQKCQSEVPPMEPNSFAESISTEGGLISSGDSDWTVFYKNTLFEV</sequence>
<dbReference type="OrthoDB" id="1921902at2759"/>
<gene>
    <name evidence="2" type="ORF">MA16_Dca018876</name>
</gene>
<name>A0A2I0VVY7_9ASPA</name>
<feature type="region of interest" description="Disordered" evidence="1">
    <location>
        <begin position="404"/>
        <end position="430"/>
    </location>
</feature>
<evidence type="ECO:0000313" key="2">
    <source>
        <dbReference type="EMBL" id="PKU67573.1"/>
    </source>
</evidence>
<reference evidence="2 3" key="2">
    <citation type="journal article" date="2017" name="Nature">
        <title>The Apostasia genome and the evolution of orchids.</title>
        <authorList>
            <person name="Zhang G.Q."/>
            <person name="Liu K.W."/>
            <person name="Li Z."/>
            <person name="Lohaus R."/>
            <person name="Hsiao Y.Y."/>
            <person name="Niu S.C."/>
            <person name="Wang J.Y."/>
            <person name="Lin Y.C."/>
            <person name="Xu Q."/>
            <person name="Chen L.J."/>
            <person name="Yoshida K."/>
            <person name="Fujiwara S."/>
            <person name="Wang Z.W."/>
            <person name="Zhang Y.Q."/>
            <person name="Mitsuda N."/>
            <person name="Wang M."/>
            <person name="Liu G.H."/>
            <person name="Pecoraro L."/>
            <person name="Huang H.X."/>
            <person name="Xiao X.J."/>
            <person name="Lin M."/>
            <person name="Wu X.Y."/>
            <person name="Wu W.L."/>
            <person name="Chen Y.Y."/>
            <person name="Chang S.B."/>
            <person name="Sakamoto S."/>
            <person name="Ohme-Takagi M."/>
            <person name="Yagi M."/>
            <person name="Zeng S.J."/>
            <person name="Shen C.Y."/>
            <person name="Yeh C.M."/>
            <person name="Luo Y.B."/>
            <person name="Tsai W.C."/>
            <person name="Van de Peer Y."/>
            <person name="Liu Z.J."/>
        </authorList>
    </citation>
    <scope>NUCLEOTIDE SEQUENCE [LARGE SCALE GENOMIC DNA]</scope>
    <source>
        <tissue evidence="2">The whole plant</tissue>
    </source>
</reference>
<dbReference type="Proteomes" id="UP000233837">
    <property type="component" value="Unassembled WGS sequence"/>
</dbReference>
<dbReference type="PANTHER" id="PTHR36022">
    <property type="entry name" value="GPI-ANCHORED ADHESIN-LIKE PROTEIN"/>
    <property type="match status" value="1"/>
</dbReference>
<reference evidence="2 3" key="1">
    <citation type="journal article" date="2016" name="Sci. Rep.">
        <title>The Dendrobium catenatum Lindl. genome sequence provides insights into polysaccharide synthase, floral development and adaptive evolution.</title>
        <authorList>
            <person name="Zhang G.Q."/>
            <person name="Xu Q."/>
            <person name="Bian C."/>
            <person name="Tsai W.C."/>
            <person name="Yeh C.M."/>
            <person name="Liu K.W."/>
            <person name="Yoshida K."/>
            <person name="Zhang L.S."/>
            <person name="Chang S.B."/>
            <person name="Chen F."/>
            <person name="Shi Y."/>
            <person name="Su Y.Y."/>
            <person name="Zhang Y.Q."/>
            <person name="Chen L.J."/>
            <person name="Yin Y."/>
            <person name="Lin M."/>
            <person name="Huang H."/>
            <person name="Deng H."/>
            <person name="Wang Z.W."/>
            <person name="Zhu S.L."/>
            <person name="Zhao X."/>
            <person name="Deng C."/>
            <person name="Niu S.C."/>
            <person name="Huang J."/>
            <person name="Wang M."/>
            <person name="Liu G.H."/>
            <person name="Yang H.J."/>
            <person name="Xiao X.J."/>
            <person name="Hsiao Y.Y."/>
            <person name="Wu W.L."/>
            <person name="Chen Y.Y."/>
            <person name="Mitsuda N."/>
            <person name="Ohme-Takagi M."/>
            <person name="Luo Y.B."/>
            <person name="Van de Peer Y."/>
            <person name="Liu Z.J."/>
        </authorList>
    </citation>
    <scope>NUCLEOTIDE SEQUENCE [LARGE SCALE GENOMIC DNA]</scope>
    <source>
        <tissue evidence="2">The whole plant</tissue>
    </source>
</reference>
<accession>A0A2I0VVY7</accession>
<evidence type="ECO:0000256" key="1">
    <source>
        <dbReference type="SAM" id="MobiDB-lite"/>
    </source>
</evidence>
<dbReference type="PANTHER" id="PTHR36022:SF1">
    <property type="entry name" value="GPI-ANCHORED ADHESIN-LIKE PROTEIN"/>
    <property type="match status" value="1"/>
</dbReference>
<dbReference type="EMBL" id="KZ503181">
    <property type="protein sequence ID" value="PKU67573.1"/>
    <property type="molecule type" value="Genomic_DNA"/>
</dbReference>
<protein>
    <submittedName>
        <fullName evidence="2">Uncharacterized protein</fullName>
    </submittedName>
</protein>
<feature type="compositionally biased region" description="Polar residues" evidence="1">
    <location>
        <begin position="404"/>
        <end position="421"/>
    </location>
</feature>
<proteinExistence type="predicted"/>
<dbReference type="AlphaFoldDB" id="A0A2I0VVY7"/>
<feature type="region of interest" description="Disordered" evidence="1">
    <location>
        <begin position="1"/>
        <end position="138"/>
    </location>
</feature>
<feature type="compositionally biased region" description="Polar residues" evidence="1">
    <location>
        <begin position="197"/>
        <end position="208"/>
    </location>
</feature>
<feature type="compositionally biased region" description="Polar residues" evidence="1">
    <location>
        <begin position="91"/>
        <end position="120"/>
    </location>
</feature>
<evidence type="ECO:0000313" key="3">
    <source>
        <dbReference type="Proteomes" id="UP000233837"/>
    </source>
</evidence>